<comment type="caution">
    <text evidence="4">The sequence shown here is derived from an EMBL/GenBank/DDBJ whole genome shotgun (WGS) entry which is preliminary data.</text>
</comment>
<evidence type="ECO:0000259" key="3">
    <source>
        <dbReference type="PROSITE" id="PS51233"/>
    </source>
</evidence>
<dbReference type="PROSITE" id="PS51233">
    <property type="entry name" value="VWFD"/>
    <property type="match status" value="1"/>
</dbReference>
<keyword evidence="5" id="KW-1185">Reference proteome</keyword>
<organism evidence="4 5">
    <name type="scientific">Dreissena polymorpha</name>
    <name type="common">Zebra mussel</name>
    <name type="synonym">Mytilus polymorpha</name>
    <dbReference type="NCBI Taxonomy" id="45954"/>
    <lineage>
        <taxon>Eukaryota</taxon>
        <taxon>Metazoa</taxon>
        <taxon>Spiralia</taxon>
        <taxon>Lophotrochozoa</taxon>
        <taxon>Mollusca</taxon>
        <taxon>Bivalvia</taxon>
        <taxon>Autobranchia</taxon>
        <taxon>Heteroconchia</taxon>
        <taxon>Euheterodonta</taxon>
        <taxon>Imparidentia</taxon>
        <taxon>Neoheterodontei</taxon>
        <taxon>Myida</taxon>
        <taxon>Dreissenoidea</taxon>
        <taxon>Dreissenidae</taxon>
        <taxon>Dreissena</taxon>
    </lineage>
</organism>
<accession>A0A9D4QHM4</accession>
<dbReference type="GO" id="GO:0031012">
    <property type="term" value="C:extracellular matrix"/>
    <property type="evidence" value="ECO:0007669"/>
    <property type="project" value="TreeGrafter"/>
</dbReference>
<dbReference type="InterPro" id="IPR050780">
    <property type="entry name" value="Mucin_vWF_Thrombospondin_sf"/>
</dbReference>
<dbReference type="Proteomes" id="UP000828390">
    <property type="component" value="Unassembled WGS sequence"/>
</dbReference>
<name>A0A9D4QHM4_DREPO</name>
<keyword evidence="2" id="KW-0325">Glycoprotein</keyword>
<dbReference type="Pfam" id="PF00094">
    <property type="entry name" value="VWD"/>
    <property type="match status" value="1"/>
</dbReference>
<proteinExistence type="predicted"/>
<reference evidence="4" key="1">
    <citation type="journal article" date="2019" name="bioRxiv">
        <title>The Genome of the Zebra Mussel, Dreissena polymorpha: A Resource for Invasive Species Research.</title>
        <authorList>
            <person name="McCartney M.A."/>
            <person name="Auch B."/>
            <person name="Kono T."/>
            <person name="Mallez S."/>
            <person name="Zhang Y."/>
            <person name="Obille A."/>
            <person name="Becker A."/>
            <person name="Abrahante J.E."/>
            <person name="Garbe J."/>
            <person name="Badalamenti J.P."/>
            <person name="Herman A."/>
            <person name="Mangelson H."/>
            <person name="Liachko I."/>
            <person name="Sullivan S."/>
            <person name="Sone E.D."/>
            <person name="Koren S."/>
            <person name="Silverstein K.A.T."/>
            <person name="Beckman K.B."/>
            <person name="Gohl D.M."/>
        </authorList>
    </citation>
    <scope>NUCLEOTIDE SEQUENCE</scope>
    <source>
        <strain evidence="4">Duluth1</strain>
        <tissue evidence="4">Whole animal</tissue>
    </source>
</reference>
<dbReference type="EMBL" id="JAIWYP010000004">
    <property type="protein sequence ID" value="KAH3832348.1"/>
    <property type="molecule type" value="Genomic_DNA"/>
</dbReference>
<protein>
    <recommendedName>
        <fullName evidence="3">VWFD domain-containing protein</fullName>
    </recommendedName>
</protein>
<evidence type="ECO:0000313" key="4">
    <source>
        <dbReference type="EMBL" id="KAH3832348.1"/>
    </source>
</evidence>
<dbReference type="PANTHER" id="PTHR11339:SF386">
    <property type="entry name" value="HEMOLECTIN, ISOFORM A"/>
    <property type="match status" value="1"/>
</dbReference>
<dbReference type="InterPro" id="IPR001846">
    <property type="entry name" value="VWF_type-D"/>
</dbReference>
<evidence type="ECO:0000256" key="1">
    <source>
        <dbReference type="ARBA" id="ARBA00023157"/>
    </source>
</evidence>
<reference evidence="4" key="2">
    <citation type="submission" date="2020-11" db="EMBL/GenBank/DDBJ databases">
        <authorList>
            <person name="McCartney M.A."/>
            <person name="Auch B."/>
            <person name="Kono T."/>
            <person name="Mallez S."/>
            <person name="Becker A."/>
            <person name="Gohl D.M."/>
            <person name="Silverstein K.A.T."/>
            <person name="Koren S."/>
            <person name="Bechman K.B."/>
            <person name="Herman A."/>
            <person name="Abrahante J.E."/>
            <person name="Garbe J."/>
        </authorList>
    </citation>
    <scope>NUCLEOTIDE SEQUENCE</scope>
    <source>
        <strain evidence="4">Duluth1</strain>
        <tissue evidence="4">Whole animal</tissue>
    </source>
</reference>
<sequence>MTCKSLIHVATCNTGSCWAAGDPHYKTFDGRHYSFQGVCSYTLVRDATSGGAFDVTVQNMPCGTTGELS</sequence>
<dbReference type="GO" id="GO:0005615">
    <property type="term" value="C:extracellular space"/>
    <property type="evidence" value="ECO:0007669"/>
    <property type="project" value="TreeGrafter"/>
</dbReference>
<dbReference type="AlphaFoldDB" id="A0A9D4QHM4"/>
<feature type="domain" description="VWFD" evidence="3">
    <location>
        <begin position="15"/>
        <end position="69"/>
    </location>
</feature>
<keyword evidence="1" id="KW-1015">Disulfide bond</keyword>
<evidence type="ECO:0000256" key="2">
    <source>
        <dbReference type="ARBA" id="ARBA00023180"/>
    </source>
</evidence>
<dbReference type="PANTHER" id="PTHR11339">
    <property type="entry name" value="EXTRACELLULAR MATRIX GLYCOPROTEIN RELATED"/>
    <property type="match status" value="1"/>
</dbReference>
<evidence type="ECO:0000313" key="5">
    <source>
        <dbReference type="Proteomes" id="UP000828390"/>
    </source>
</evidence>
<gene>
    <name evidence="4" type="ORF">DPMN_105633</name>
</gene>